<organism evidence="3 5">
    <name type="scientific">Neisseria macacae ATCC 33926</name>
    <dbReference type="NCBI Taxonomy" id="997348"/>
    <lineage>
        <taxon>Bacteria</taxon>
        <taxon>Pseudomonadati</taxon>
        <taxon>Pseudomonadota</taxon>
        <taxon>Betaproteobacteria</taxon>
        <taxon>Neisseriales</taxon>
        <taxon>Neisseriaceae</taxon>
        <taxon>Neisseria</taxon>
    </lineage>
</organism>
<dbReference type="Proteomes" id="UP000004982">
    <property type="component" value="Unassembled WGS sequence"/>
</dbReference>
<dbReference type="InterPro" id="IPR006626">
    <property type="entry name" value="PbH1"/>
</dbReference>
<feature type="compositionally biased region" description="Basic and acidic residues" evidence="1">
    <location>
        <begin position="246"/>
        <end position="261"/>
    </location>
</feature>
<evidence type="ECO:0000313" key="6">
    <source>
        <dbReference type="Proteomes" id="UP000829455"/>
    </source>
</evidence>
<feature type="compositionally biased region" description="Basic and acidic residues" evidence="1">
    <location>
        <begin position="268"/>
        <end position="290"/>
    </location>
</feature>
<dbReference type="InterPro" id="IPR012334">
    <property type="entry name" value="Pectin_lyas_fold"/>
</dbReference>
<dbReference type="Proteomes" id="UP000829455">
    <property type="component" value="Chromosome"/>
</dbReference>
<gene>
    <name evidence="3" type="ORF">HMPREF9418_0551</name>
    <name evidence="4" type="ORF">MON40_10585</name>
</gene>
<keyword evidence="6" id="KW-1185">Reference proteome</keyword>
<name>A0AA36XLF3_9NEIS</name>
<feature type="compositionally biased region" description="Basic and acidic residues" evidence="1">
    <location>
        <begin position="213"/>
        <end position="227"/>
    </location>
</feature>
<dbReference type="EMBL" id="CP094241">
    <property type="protein sequence ID" value="UNV84444.1"/>
    <property type="molecule type" value="Genomic_DNA"/>
</dbReference>
<reference evidence="4 6" key="2">
    <citation type="submission" date="2022-03" db="EMBL/GenBank/DDBJ databases">
        <title>Genome sequencing of Neisseria macacae.</title>
        <authorList>
            <person name="Baek M.-G."/>
        </authorList>
    </citation>
    <scope>NUCLEOTIDE SEQUENCE [LARGE SCALE GENOMIC DNA]</scope>
    <source>
        <strain evidence="4 6">ATCC 33926</strain>
    </source>
</reference>
<dbReference type="InterPro" id="IPR039448">
    <property type="entry name" value="Beta_helix"/>
</dbReference>
<dbReference type="Gene3D" id="2.160.20.10">
    <property type="entry name" value="Single-stranded right-handed beta-helix, Pectin lyase-like"/>
    <property type="match status" value="1"/>
</dbReference>
<dbReference type="Pfam" id="PF13229">
    <property type="entry name" value="Beta_helix"/>
    <property type="match status" value="1"/>
</dbReference>
<reference evidence="3 5" key="1">
    <citation type="submission" date="2011-05" db="EMBL/GenBank/DDBJ databases">
        <authorList>
            <person name="Muzny D."/>
            <person name="Qin X."/>
            <person name="Deng J."/>
            <person name="Jiang H."/>
            <person name="Liu Y."/>
            <person name="Qu J."/>
            <person name="Song X.-Z."/>
            <person name="Zhang L."/>
            <person name="Thornton R."/>
            <person name="Coyle M."/>
            <person name="Francisco L."/>
            <person name="Jackson L."/>
            <person name="Javaid M."/>
            <person name="Korchina V."/>
            <person name="Kovar C."/>
            <person name="Mata R."/>
            <person name="Mathew T."/>
            <person name="Ngo R."/>
            <person name="Nguyen L."/>
            <person name="Nguyen N."/>
            <person name="Okwuonu G."/>
            <person name="Ongeri F."/>
            <person name="Pham C."/>
            <person name="Simmons D."/>
            <person name="Wilczek-Boney K."/>
            <person name="Hale W."/>
            <person name="Jakkamsetti A."/>
            <person name="Pham P."/>
            <person name="Ruth R."/>
            <person name="San Lucas F."/>
            <person name="Warren J."/>
            <person name="Zhang J."/>
            <person name="Zhao Z."/>
            <person name="Zhou C."/>
            <person name="Zhu D."/>
            <person name="Lee S."/>
            <person name="Bess C."/>
            <person name="Blankenburg K."/>
            <person name="Forbes L."/>
            <person name="Fu Q."/>
            <person name="Gubbala S."/>
            <person name="Hirani K."/>
            <person name="Jayaseelan J.C."/>
            <person name="Lara F."/>
            <person name="Munidasa M."/>
            <person name="Palculict T."/>
            <person name="Patil S."/>
            <person name="Pu L.-L."/>
            <person name="Saada N."/>
            <person name="Tang L."/>
            <person name="Weissenberger G."/>
            <person name="Zhu Y."/>
            <person name="Hemphill L."/>
            <person name="Shang Y."/>
            <person name="Youmans B."/>
            <person name="Ayvaz T."/>
            <person name="Ross M."/>
            <person name="Santibanez J."/>
            <person name="Aqrawi P."/>
            <person name="Gross S."/>
            <person name="Joshi V."/>
            <person name="Fowler G."/>
            <person name="Nazareth L."/>
            <person name="Reid J."/>
            <person name="Worley K."/>
            <person name="Petrosino J."/>
            <person name="Highlander S."/>
            <person name="Gibbs R."/>
        </authorList>
    </citation>
    <scope>NUCLEOTIDE SEQUENCE [LARGE SCALE GENOMIC DNA]</scope>
    <source>
        <strain evidence="3 5">ATCC 33926</strain>
    </source>
</reference>
<protein>
    <submittedName>
        <fullName evidence="4">Right-handed parallel beta-helix repeat-containing protein</fullName>
    </submittedName>
</protein>
<dbReference type="SMART" id="SM00710">
    <property type="entry name" value="PbH1"/>
    <property type="match status" value="6"/>
</dbReference>
<feature type="compositionally biased region" description="Polar residues" evidence="1">
    <location>
        <begin position="18"/>
        <end position="28"/>
    </location>
</feature>
<proteinExistence type="predicted"/>
<sequence>MSTKTTYSFFNLGQTRVHTKSQTSQSNHAVAASQDHAGHAPSALNKLIYDHSFGGLNLAAALPKQLRGQDKIFGLQHTPSADTAAVNTSKNTKPAPVADRSKLTSKEMAIMSQVLRADVVARKQAEAQAAKEQVMAKYQAARQAAVAAAAARHAEAMEKAKAAAAVRQAEALEKAKAASAARQAEALEKSKAAHAAKQAEIAAKTKAILAEKQAAEKAQHTENDVAHHHQTNGKAAHSAPAVTVAHKHEDNQAGDNKETARHNTSKSNEAHTARQAEHQANHQDEVKEGEVSNYTVHQSKEFGRYIDVNDFGADPTGKKDSLAAIKAALTAAHKEKAMLFMDGTYYISDQIVINGNNSGVKGIFGSGMGKTLITFDKAQVGVFNPNTNHDDIRAFAGILVDGQSHKTIANLSVKYTNPDFYRKGLSYFGKVSGILVNDADHTLISKVEVSGVNRAGVMFTSTDALVREAGKSQTYKARVQSGEINEQYDHLPLGENNRIVDSYLHHNRVAGAMVGYQKNFVGEGNRLEWNGHEADGGTGYGMTAMAGSYNYGITFRNNTTDHNYRKGLDVHDGTGIVIENNVLNGDRLYGIAAYNRQFSMDNVKIKDNVITQDPNFRLYMDDDLGRYYHMYSGIQVQTNTQLRDLHTADKGYYDISGNTIKNLAVYQNHIQTYGIEFRNHENKMDYTLNITDNKIDGESTKYLMAVINNTYDHVSKHDGIGTGTINISDNTANIGKIAPGAVPFYFEEHRSDVPLHGSITLNNNNITVREESAGYREFAYMRTNAKEYNVTNNTLSLHGKLNDAIVDVNSTGDGVGKATLNVANNTLHTDIKGKLYATWLKHEADVDTFAGSNTHNGDQLKDVNTTDKDIALSDVLGHVHNKVEAIHDTVYANHPKYPTMIDDQTYHNGIL</sequence>
<dbReference type="AlphaFoldDB" id="A0AA36XLF3"/>
<evidence type="ECO:0000313" key="3">
    <source>
        <dbReference type="EMBL" id="EGQ77958.1"/>
    </source>
</evidence>
<dbReference type="SUPFAM" id="SSF51126">
    <property type="entry name" value="Pectin lyase-like"/>
    <property type="match status" value="1"/>
</dbReference>
<dbReference type="InterPro" id="IPR011050">
    <property type="entry name" value="Pectin_lyase_fold/virulence"/>
</dbReference>
<accession>A0AA36XLF3</accession>
<dbReference type="RefSeq" id="WP_003776666.1">
    <property type="nucleotide sequence ID" value="NZ_CP094241.1"/>
</dbReference>
<evidence type="ECO:0000313" key="5">
    <source>
        <dbReference type="Proteomes" id="UP000004982"/>
    </source>
</evidence>
<evidence type="ECO:0000259" key="2">
    <source>
        <dbReference type="Pfam" id="PF13229"/>
    </source>
</evidence>
<dbReference type="EMBL" id="AFQE01000027">
    <property type="protein sequence ID" value="EGQ77958.1"/>
    <property type="molecule type" value="Genomic_DNA"/>
</dbReference>
<evidence type="ECO:0000313" key="4">
    <source>
        <dbReference type="EMBL" id="UNV84444.1"/>
    </source>
</evidence>
<evidence type="ECO:0000256" key="1">
    <source>
        <dbReference type="SAM" id="MobiDB-lite"/>
    </source>
</evidence>
<feature type="region of interest" description="Disordered" evidence="1">
    <location>
        <begin position="18"/>
        <end position="37"/>
    </location>
</feature>
<feature type="region of interest" description="Disordered" evidence="1">
    <location>
        <begin position="212"/>
        <end position="290"/>
    </location>
</feature>
<feature type="domain" description="Right handed beta helix" evidence="2">
    <location>
        <begin position="432"/>
        <end position="610"/>
    </location>
</feature>